<dbReference type="SFLD" id="SFLDG01082">
    <property type="entry name" value="B12-binding_domain_containing"/>
    <property type="match status" value="1"/>
</dbReference>
<dbReference type="SFLD" id="SFLDG01123">
    <property type="entry name" value="methyltransferase_(Class_B)"/>
    <property type="match status" value="1"/>
</dbReference>
<dbReference type="CDD" id="cd01335">
    <property type="entry name" value="Radical_SAM"/>
    <property type="match status" value="1"/>
</dbReference>
<keyword evidence="5" id="KW-0411">Iron-sulfur</keyword>
<dbReference type="InterPro" id="IPR058240">
    <property type="entry name" value="rSAM_sf"/>
</dbReference>
<dbReference type="SUPFAM" id="SSF102114">
    <property type="entry name" value="Radical SAM enzymes"/>
    <property type="match status" value="1"/>
</dbReference>
<dbReference type="InterPro" id="IPR007197">
    <property type="entry name" value="rSAM"/>
</dbReference>
<comment type="caution">
    <text evidence="8">The sequence shown here is derived from an EMBL/GenBank/DDBJ whole genome shotgun (WGS) entry which is preliminary data.</text>
</comment>
<dbReference type="InterPro" id="IPR034466">
    <property type="entry name" value="Methyltransferase_Class_B"/>
</dbReference>
<dbReference type="SFLD" id="SFLDS00029">
    <property type="entry name" value="Radical_SAM"/>
    <property type="match status" value="1"/>
</dbReference>
<sequence length="488" mass="55473">MRVCYFNPPWETDERWGIRAGCRFPNLTRKNSNAYLPFPFLLAYAAAYAEEQGAEVLCIDGIAERASPASVIGRIDRFRPDLVVVETSTTSLGHDLRVLTSLKEKLPECRVAMYGPHVDVRPQDALDCAAVDFVIRGEPERTSVELAKKLAAGESVDTVAGLVLRESAGGEGLAVLGSHRSTDRRALIENLDELPYPHRATLPMDRYNVPGFPAPVMFMYGSRGCPYKCNFCLWPQTMLKGSYRTRSGPEIAAEMDWALKAYPKTKSFFFDDDTFNLGRTRVLEFADEMKRRRLVVPWGMNARADNWDRELMERLIETGLFTLRIGVESGDPEVLRRTQKDINLDQVRETLELSHSLGIKNHVSFVIGMIGETEESVSNTVRYIKTLPVDSVQFSVAIPFPGTSFYDHVEKQGQLMTKDWDKFNGFEDVVVRTETMTSDDLQRAVTRARRQVYFSPTFIRRRLSYVRNLRDLSALTRKAARLLQWQSN</sequence>
<evidence type="ECO:0000256" key="1">
    <source>
        <dbReference type="ARBA" id="ARBA00001966"/>
    </source>
</evidence>
<keyword evidence="3" id="KW-0479">Metal-binding</keyword>
<dbReference type="Proteomes" id="UP000315440">
    <property type="component" value="Unassembled WGS sequence"/>
</dbReference>
<evidence type="ECO:0000256" key="2">
    <source>
        <dbReference type="ARBA" id="ARBA00022691"/>
    </source>
</evidence>
<keyword evidence="8" id="KW-0687">Ribonucleoprotein</keyword>
<comment type="cofactor">
    <cofactor evidence="1">
        <name>[4Fe-4S] cluster</name>
        <dbReference type="ChEBI" id="CHEBI:49883"/>
    </cofactor>
</comment>
<dbReference type="GO" id="GO:0016740">
    <property type="term" value="F:transferase activity"/>
    <property type="evidence" value="ECO:0007669"/>
    <property type="project" value="UniProtKB-KW"/>
</dbReference>
<feature type="domain" description="B12-binding" evidence="6">
    <location>
        <begin position="23"/>
        <end position="157"/>
    </location>
</feature>
<dbReference type="Pfam" id="PF04055">
    <property type="entry name" value="Radical_SAM"/>
    <property type="match status" value="1"/>
</dbReference>
<dbReference type="Gene3D" id="3.40.50.280">
    <property type="entry name" value="Cobalamin-binding domain"/>
    <property type="match status" value="1"/>
</dbReference>
<keyword evidence="8" id="KW-0808">Transferase</keyword>
<dbReference type="PANTHER" id="PTHR43409:SF16">
    <property type="entry name" value="SLR0320 PROTEIN"/>
    <property type="match status" value="1"/>
</dbReference>
<name>A0A5C5ZQJ6_9BACT</name>
<keyword evidence="4" id="KW-0408">Iron</keyword>
<dbReference type="Gene3D" id="3.80.30.20">
    <property type="entry name" value="tm_1862 like domain"/>
    <property type="match status" value="1"/>
</dbReference>
<keyword evidence="8" id="KW-0689">Ribosomal protein</keyword>
<dbReference type="PROSITE" id="PS51332">
    <property type="entry name" value="B12_BINDING"/>
    <property type="match status" value="1"/>
</dbReference>
<proteinExistence type="predicted"/>
<dbReference type="PANTHER" id="PTHR43409">
    <property type="entry name" value="ANAEROBIC MAGNESIUM-PROTOPORPHYRIN IX MONOMETHYL ESTER CYCLASE-RELATED"/>
    <property type="match status" value="1"/>
</dbReference>
<evidence type="ECO:0000256" key="5">
    <source>
        <dbReference type="ARBA" id="ARBA00023014"/>
    </source>
</evidence>
<dbReference type="CDD" id="cd02068">
    <property type="entry name" value="radical_SAM_B12_BD"/>
    <property type="match status" value="1"/>
</dbReference>
<dbReference type="EMBL" id="SJPQ01000001">
    <property type="protein sequence ID" value="TWT89822.1"/>
    <property type="molecule type" value="Genomic_DNA"/>
</dbReference>
<feature type="domain" description="Radical SAM core" evidence="7">
    <location>
        <begin position="211"/>
        <end position="439"/>
    </location>
</feature>
<keyword evidence="2" id="KW-0949">S-adenosyl-L-methionine</keyword>
<dbReference type="GO" id="GO:0046872">
    <property type="term" value="F:metal ion binding"/>
    <property type="evidence" value="ECO:0007669"/>
    <property type="project" value="UniProtKB-KW"/>
</dbReference>
<dbReference type="GO" id="GO:0005829">
    <property type="term" value="C:cytosol"/>
    <property type="evidence" value="ECO:0007669"/>
    <property type="project" value="TreeGrafter"/>
</dbReference>
<accession>A0A5C5ZQJ6</accession>
<dbReference type="InterPro" id="IPR006638">
    <property type="entry name" value="Elp3/MiaA/NifB-like_rSAM"/>
</dbReference>
<evidence type="ECO:0000259" key="6">
    <source>
        <dbReference type="PROSITE" id="PS51332"/>
    </source>
</evidence>
<dbReference type="GO" id="GO:0005840">
    <property type="term" value="C:ribosome"/>
    <property type="evidence" value="ECO:0007669"/>
    <property type="project" value="UniProtKB-KW"/>
</dbReference>
<keyword evidence="9" id="KW-1185">Reference proteome</keyword>
<reference evidence="8 9" key="1">
    <citation type="submission" date="2019-02" db="EMBL/GenBank/DDBJ databases">
        <title>Deep-cultivation of Planctomycetes and their phenomic and genomic characterization uncovers novel biology.</title>
        <authorList>
            <person name="Wiegand S."/>
            <person name="Jogler M."/>
            <person name="Boedeker C."/>
            <person name="Pinto D."/>
            <person name="Vollmers J."/>
            <person name="Rivas-Marin E."/>
            <person name="Kohn T."/>
            <person name="Peeters S.H."/>
            <person name="Heuer A."/>
            <person name="Rast P."/>
            <person name="Oberbeckmann S."/>
            <person name="Bunk B."/>
            <person name="Jeske O."/>
            <person name="Meyerdierks A."/>
            <person name="Storesund J.E."/>
            <person name="Kallscheuer N."/>
            <person name="Luecker S."/>
            <person name="Lage O.M."/>
            <person name="Pohl T."/>
            <person name="Merkel B.J."/>
            <person name="Hornburger P."/>
            <person name="Mueller R.-W."/>
            <person name="Bruemmer F."/>
            <person name="Labrenz M."/>
            <person name="Spormann A.M."/>
            <person name="Op Den Camp H."/>
            <person name="Overmann J."/>
            <person name="Amann R."/>
            <person name="Jetten M.S.M."/>
            <person name="Mascher T."/>
            <person name="Medema M.H."/>
            <person name="Devos D.P."/>
            <person name="Kaster A.-K."/>
            <person name="Ovreas L."/>
            <person name="Rohde M."/>
            <person name="Galperin M.Y."/>
            <person name="Jogler C."/>
        </authorList>
    </citation>
    <scope>NUCLEOTIDE SEQUENCE [LARGE SCALE GENOMIC DNA]</scope>
    <source>
        <strain evidence="8 9">Mal64</strain>
    </source>
</reference>
<gene>
    <name evidence="8" type="primary">rimO_2</name>
    <name evidence="8" type="ORF">Mal64_02020</name>
</gene>
<dbReference type="InterPro" id="IPR006158">
    <property type="entry name" value="Cobalamin-bd"/>
</dbReference>
<dbReference type="PROSITE" id="PS51918">
    <property type="entry name" value="RADICAL_SAM"/>
    <property type="match status" value="1"/>
</dbReference>
<evidence type="ECO:0000256" key="4">
    <source>
        <dbReference type="ARBA" id="ARBA00023004"/>
    </source>
</evidence>
<evidence type="ECO:0000256" key="3">
    <source>
        <dbReference type="ARBA" id="ARBA00022723"/>
    </source>
</evidence>
<dbReference type="GO" id="GO:0031419">
    <property type="term" value="F:cobalamin binding"/>
    <property type="evidence" value="ECO:0007669"/>
    <property type="project" value="InterPro"/>
</dbReference>
<dbReference type="SMART" id="SM00729">
    <property type="entry name" value="Elp3"/>
    <property type="match status" value="1"/>
</dbReference>
<evidence type="ECO:0000313" key="9">
    <source>
        <dbReference type="Proteomes" id="UP000315440"/>
    </source>
</evidence>
<dbReference type="GO" id="GO:0051539">
    <property type="term" value="F:4 iron, 4 sulfur cluster binding"/>
    <property type="evidence" value="ECO:0007669"/>
    <property type="project" value="UniProtKB-KW"/>
</dbReference>
<dbReference type="OrthoDB" id="9801424at2"/>
<dbReference type="RefSeq" id="WP_146395827.1">
    <property type="nucleotide sequence ID" value="NZ_SJPQ01000001.1"/>
</dbReference>
<dbReference type="AlphaFoldDB" id="A0A5C5ZQJ6"/>
<protein>
    <submittedName>
        <fullName evidence="8">Ribosomal protein S12 methylthiotransferase RimO</fullName>
    </submittedName>
</protein>
<dbReference type="InterPro" id="IPR023404">
    <property type="entry name" value="rSAM_horseshoe"/>
</dbReference>
<dbReference type="InterPro" id="IPR051198">
    <property type="entry name" value="BchE-like"/>
</dbReference>
<organism evidence="8 9">
    <name type="scientific">Pseudobythopirellula maris</name>
    <dbReference type="NCBI Taxonomy" id="2527991"/>
    <lineage>
        <taxon>Bacteria</taxon>
        <taxon>Pseudomonadati</taxon>
        <taxon>Planctomycetota</taxon>
        <taxon>Planctomycetia</taxon>
        <taxon>Pirellulales</taxon>
        <taxon>Lacipirellulaceae</taxon>
        <taxon>Pseudobythopirellula</taxon>
    </lineage>
</organism>
<dbReference type="Pfam" id="PF02310">
    <property type="entry name" value="B12-binding"/>
    <property type="match status" value="1"/>
</dbReference>
<evidence type="ECO:0000313" key="8">
    <source>
        <dbReference type="EMBL" id="TWT89822.1"/>
    </source>
</evidence>
<evidence type="ECO:0000259" key="7">
    <source>
        <dbReference type="PROSITE" id="PS51918"/>
    </source>
</evidence>